<evidence type="ECO:0000313" key="2">
    <source>
        <dbReference type="EMBL" id="GMH29511.1"/>
    </source>
</evidence>
<dbReference type="AlphaFoldDB" id="A0AAD3TIB2"/>
<reference evidence="2" key="1">
    <citation type="submission" date="2023-05" db="EMBL/GenBank/DDBJ databases">
        <title>Nepenthes gracilis genome sequencing.</title>
        <authorList>
            <person name="Fukushima K."/>
        </authorList>
    </citation>
    <scope>NUCLEOTIDE SEQUENCE</scope>
    <source>
        <strain evidence="2">SING2019-196</strain>
    </source>
</reference>
<evidence type="ECO:0000313" key="3">
    <source>
        <dbReference type="Proteomes" id="UP001279734"/>
    </source>
</evidence>
<feature type="region of interest" description="Disordered" evidence="1">
    <location>
        <begin position="32"/>
        <end position="62"/>
    </location>
</feature>
<dbReference type="Proteomes" id="UP001279734">
    <property type="component" value="Unassembled WGS sequence"/>
</dbReference>
<organism evidence="2 3">
    <name type="scientific">Nepenthes gracilis</name>
    <name type="common">Slender pitcher plant</name>
    <dbReference type="NCBI Taxonomy" id="150966"/>
    <lineage>
        <taxon>Eukaryota</taxon>
        <taxon>Viridiplantae</taxon>
        <taxon>Streptophyta</taxon>
        <taxon>Embryophyta</taxon>
        <taxon>Tracheophyta</taxon>
        <taxon>Spermatophyta</taxon>
        <taxon>Magnoliopsida</taxon>
        <taxon>eudicotyledons</taxon>
        <taxon>Gunneridae</taxon>
        <taxon>Pentapetalae</taxon>
        <taxon>Caryophyllales</taxon>
        <taxon>Nepenthaceae</taxon>
        <taxon>Nepenthes</taxon>
    </lineage>
</organism>
<feature type="region of interest" description="Disordered" evidence="1">
    <location>
        <begin position="91"/>
        <end position="110"/>
    </location>
</feature>
<feature type="compositionally biased region" description="Basic and acidic residues" evidence="1">
    <location>
        <begin position="96"/>
        <end position="110"/>
    </location>
</feature>
<keyword evidence="3" id="KW-1185">Reference proteome</keyword>
<dbReference type="EMBL" id="BSYO01000036">
    <property type="protein sequence ID" value="GMH29511.1"/>
    <property type="molecule type" value="Genomic_DNA"/>
</dbReference>
<feature type="compositionally biased region" description="Basic and acidic residues" evidence="1">
    <location>
        <begin position="32"/>
        <end position="41"/>
    </location>
</feature>
<gene>
    <name evidence="2" type="ORF">Nepgr_031354</name>
</gene>
<sequence>MQIRGEKFLKWPKTLKKDSGNQSKYCDFHRTAGHSTEDCKTLRGNQDSIRAEDTSLDSSRDRTELGRLAMKRGGAHASRNRIAAGVVNMVTTRPARSPEDSKEQQTGRKK</sequence>
<evidence type="ECO:0000256" key="1">
    <source>
        <dbReference type="SAM" id="MobiDB-lite"/>
    </source>
</evidence>
<accession>A0AAD3TIB2</accession>
<protein>
    <submittedName>
        <fullName evidence="2">Uncharacterized protein</fullName>
    </submittedName>
</protein>
<comment type="caution">
    <text evidence="2">The sequence shown here is derived from an EMBL/GenBank/DDBJ whole genome shotgun (WGS) entry which is preliminary data.</text>
</comment>
<name>A0AAD3TIB2_NEPGR</name>
<proteinExistence type="predicted"/>
<feature type="compositionally biased region" description="Basic and acidic residues" evidence="1">
    <location>
        <begin position="49"/>
        <end position="62"/>
    </location>
</feature>